<dbReference type="PROSITE" id="PS50965">
    <property type="entry name" value="NERD"/>
    <property type="match status" value="1"/>
</dbReference>
<evidence type="ECO:0000259" key="3">
    <source>
        <dbReference type="PROSITE" id="PS50965"/>
    </source>
</evidence>
<feature type="compositionally biased region" description="Basic residues" evidence="1">
    <location>
        <begin position="208"/>
        <end position="218"/>
    </location>
</feature>
<dbReference type="InterPro" id="IPR011528">
    <property type="entry name" value="NERD"/>
</dbReference>
<proteinExistence type="predicted"/>
<dbReference type="EMBL" id="CP091512">
    <property type="protein sequence ID" value="UOO93151.1"/>
    <property type="molecule type" value="Genomic_DNA"/>
</dbReference>
<keyword evidence="2" id="KW-1133">Transmembrane helix</keyword>
<reference evidence="4" key="2">
    <citation type="journal article" date="2022" name="Res Sq">
        <title>Evolution of multicellular longitudinally dividing oral cavity symbionts (Neisseriaceae).</title>
        <authorList>
            <person name="Nyongesa S."/>
            <person name="Weber P."/>
            <person name="Bernet E."/>
            <person name="Pullido F."/>
            <person name="Nieckarz M."/>
            <person name="Delaby M."/>
            <person name="Nieves C."/>
            <person name="Viehboeck T."/>
            <person name="Krause N."/>
            <person name="Rivera-Millot A."/>
            <person name="Nakamura A."/>
            <person name="Vischer N."/>
            <person name="VanNieuwenhze M."/>
            <person name="Brun Y."/>
            <person name="Cava F."/>
            <person name="Bulgheresi S."/>
            <person name="Veyrier F."/>
        </authorList>
    </citation>
    <scope>NUCLEOTIDE SEQUENCE</scope>
    <source>
        <strain evidence="4">SAG 1488-6</strain>
    </source>
</reference>
<feature type="region of interest" description="Disordered" evidence="1">
    <location>
        <begin position="196"/>
        <end position="218"/>
    </location>
</feature>
<evidence type="ECO:0000313" key="4">
    <source>
        <dbReference type="EMBL" id="UOO93151.1"/>
    </source>
</evidence>
<organism evidence="4 5">
    <name type="scientific">Vitreoscilla stercoraria</name>
    <dbReference type="NCBI Taxonomy" id="61"/>
    <lineage>
        <taxon>Bacteria</taxon>
        <taxon>Pseudomonadati</taxon>
        <taxon>Pseudomonadota</taxon>
        <taxon>Betaproteobacteria</taxon>
        <taxon>Neisseriales</taxon>
        <taxon>Neisseriaceae</taxon>
        <taxon>Vitreoscilla</taxon>
    </lineage>
</organism>
<gene>
    <name evidence="4" type="ORF">LVJ81_03720</name>
</gene>
<evidence type="ECO:0000256" key="2">
    <source>
        <dbReference type="SAM" id="Phobius"/>
    </source>
</evidence>
<evidence type="ECO:0000313" key="5">
    <source>
        <dbReference type="Proteomes" id="UP000832034"/>
    </source>
</evidence>
<keyword evidence="2" id="KW-0472">Membrane</keyword>
<evidence type="ECO:0000256" key="1">
    <source>
        <dbReference type="SAM" id="MobiDB-lite"/>
    </source>
</evidence>
<sequence>MLTDHLLSSLSIAFIIILVLLICMTIFKKIKSPAGKGAIGENLLKLHLRKLGTKKYQVLNNVTLPTDDGTTQIDHIVLSPFGLFVIETKNMQGWIFGESHQAQWTQKFPTQSFSFQNPLRQNYKHTQTLIESLNLKPSTVHSIIAFHEKAKFKQPRIQNVLYFNEVVSYIQQHQKTVFSTAEISAIHHKIQAIRKPNTRKTQNDHIQHLKNKHTPKKP</sequence>
<dbReference type="Pfam" id="PF08378">
    <property type="entry name" value="NERD"/>
    <property type="match status" value="1"/>
</dbReference>
<protein>
    <submittedName>
        <fullName evidence="4">NERD domain-containing protein</fullName>
    </submittedName>
</protein>
<dbReference type="Proteomes" id="UP000832034">
    <property type="component" value="Chromosome"/>
</dbReference>
<keyword evidence="5" id="KW-1185">Reference proteome</keyword>
<keyword evidence="2" id="KW-0812">Transmembrane</keyword>
<reference evidence="4" key="1">
    <citation type="submission" date="2021-12" db="EMBL/GenBank/DDBJ databases">
        <authorList>
            <person name="Veyrier F.J."/>
        </authorList>
    </citation>
    <scope>NUCLEOTIDE SEQUENCE</scope>
    <source>
        <strain evidence="4">SAG 1488-6</strain>
    </source>
</reference>
<name>A0ABY4EBN0_VITST</name>
<dbReference type="RefSeq" id="WP_026353611.1">
    <property type="nucleotide sequence ID" value="NZ_CP091512.1"/>
</dbReference>
<accession>A0ABY4EBN0</accession>
<feature type="transmembrane region" description="Helical" evidence="2">
    <location>
        <begin position="6"/>
        <end position="27"/>
    </location>
</feature>
<feature type="domain" description="NERD" evidence="3">
    <location>
        <begin position="36"/>
        <end position="152"/>
    </location>
</feature>